<protein>
    <submittedName>
        <fullName evidence="9">ABC transporter permease</fullName>
    </submittedName>
</protein>
<evidence type="ECO:0000259" key="8">
    <source>
        <dbReference type="Pfam" id="PF12704"/>
    </source>
</evidence>
<evidence type="ECO:0000256" key="3">
    <source>
        <dbReference type="ARBA" id="ARBA00022692"/>
    </source>
</evidence>
<reference evidence="9" key="1">
    <citation type="submission" date="2020-10" db="EMBL/GenBank/DDBJ databases">
        <authorList>
            <person name="Gilroy R."/>
        </authorList>
    </citation>
    <scope>NUCLEOTIDE SEQUENCE</scope>
    <source>
        <strain evidence="9">ChiHjej13B12-12457</strain>
    </source>
</reference>
<accession>A0A9D1J6E6</accession>
<feature type="transmembrane region" description="Helical" evidence="6">
    <location>
        <begin position="344"/>
        <end position="365"/>
    </location>
</feature>
<keyword evidence="2" id="KW-1003">Cell membrane</keyword>
<evidence type="ECO:0000259" key="7">
    <source>
        <dbReference type="Pfam" id="PF02687"/>
    </source>
</evidence>
<keyword evidence="4 6" id="KW-1133">Transmembrane helix</keyword>
<feature type="transmembrane region" description="Helical" evidence="6">
    <location>
        <begin position="402"/>
        <end position="423"/>
    </location>
</feature>
<feature type="transmembrane region" description="Helical" evidence="6">
    <location>
        <begin position="21"/>
        <end position="41"/>
    </location>
</feature>
<dbReference type="Pfam" id="PF12704">
    <property type="entry name" value="MacB_PCD"/>
    <property type="match status" value="1"/>
</dbReference>
<reference evidence="9" key="2">
    <citation type="journal article" date="2021" name="PeerJ">
        <title>Extensive microbial diversity within the chicken gut microbiome revealed by metagenomics and culture.</title>
        <authorList>
            <person name="Gilroy R."/>
            <person name="Ravi A."/>
            <person name="Getino M."/>
            <person name="Pursley I."/>
            <person name="Horton D.L."/>
            <person name="Alikhan N.F."/>
            <person name="Baker D."/>
            <person name="Gharbi K."/>
            <person name="Hall N."/>
            <person name="Watson M."/>
            <person name="Adriaenssens E.M."/>
            <person name="Foster-Nyarko E."/>
            <person name="Jarju S."/>
            <person name="Secka A."/>
            <person name="Antonio M."/>
            <person name="Oren A."/>
            <person name="Chaudhuri R.R."/>
            <person name="La Ragione R."/>
            <person name="Hildebrand F."/>
            <person name="Pallen M.J."/>
        </authorList>
    </citation>
    <scope>NUCLEOTIDE SEQUENCE</scope>
    <source>
        <strain evidence="9">ChiHjej13B12-12457</strain>
    </source>
</reference>
<dbReference type="PANTHER" id="PTHR30572:SF18">
    <property type="entry name" value="ABC-TYPE MACROLIDE FAMILY EXPORT SYSTEM PERMEASE COMPONENT 2"/>
    <property type="match status" value="1"/>
</dbReference>
<evidence type="ECO:0000256" key="5">
    <source>
        <dbReference type="ARBA" id="ARBA00023136"/>
    </source>
</evidence>
<dbReference type="GO" id="GO:0005886">
    <property type="term" value="C:plasma membrane"/>
    <property type="evidence" value="ECO:0007669"/>
    <property type="project" value="UniProtKB-SubCell"/>
</dbReference>
<evidence type="ECO:0000313" key="9">
    <source>
        <dbReference type="EMBL" id="HIR62545.1"/>
    </source>
</evidence>
<dbReference type="AlphaFoldDB" id="A0A9D1J6E6"/>
<gene>
    <name evidence="9" type="ORF">IAC94_03355</name>
</gene>
<proteinExistence type="predicted"/>
<dbReference type="Pfam" id="PF02687">
    <property type="entry name" value="FtsX"/>
    <property type="match status" value="1"/>
</dbReference>
<name>A0A9D1J6E6_9BACT</name>
<dbReference type="PANTHER" id="PTHR30572">
    <property type="entry name" value="MEMBRANE COMPONENT OF TRANSPORTER-RELATED"/>
    <property type="match status" value="1"/>
</dbReference>
<feature type="domain" description="ABC3 transporter permease C-terminal" evidence="7">
    <location>
        <begin position="294"/>
        <end position="429"/>
    </location>
</feature>
<dbReference type="GO" id="GO:0022857">
    <property type="term" value="F:transmembrane transporter activity"/>
    <property type="evidence" value="ECO:0007669"/>
    <property type="project" value="TreeGrafter"/>
</dbReference>
<dbReference type="EMBL" id="DVHI01000041">
    <property type="protein sequence ID" value="HIR62545.1"/>
    <property type="molecule type" value="Genomic_DNA"/>
</dbReference>
<evidence type="ECO:0000313" key="10">
    <source>
        <dbReference type="Proteomes" id="UP000886744"/>
    </source>
</evidence>
<dbReference type="Proteomes" id="UP000886744">
    <property type="component" value="Unassembled WGS sequence"/>
</dbReference>
<organism evidence="9 10">
    <name type="scientific">Candidatus Coprenecus avistercoris</name>
    <dbReference type="NCBI Taxonomy" id="2840730"/>
    <lineage>
        <taxon>Bacteria</taxon>
        <taxon>Pseudomonadati</taxon>
        <taxon>Bacteroidota</taxon>
        <taxon>Bacteroidia</taxon>
        <taxon>Bacteroidales</taxon>
        <taxon>Rikenellaceae</taxon>
        <taxon>Rikenellaceae incertae sedis</taxon>
        <taxon>Candidatus Coprenecus</taxon>
    </lineage>
</organism>
<dbReference type="InterPro" id="IPR050250">
    <property type="entry name" value="Macrolide_Exporter_MacB"/>
</dbReference>
<dbReference type="InterPro" id="IPR003838">
    <property type="entry name" value="ABC3_permease_C"/>
</dbReference>
<keyword evidence="3 6" id="KW-0812">Transmembrane</keyword>
<evidence type="ECO:0000256" key="1">
    <source>
        <dbReference type="ARBA" id="ARBA00004651"/>
    </source>
</evidence>
<evidence type="ECO:0000256" key="2">
    <source>
        <dbReference type="ARBA" id="ARBA00022475"/>
    </source>
</evidence>
<feature type="transmembrane region" description="Helical" evidence="6">
    <location>
        <begin position="288"/>
        <end position="309"/>
    </location>
</feature>
<sequence>MKLGMYIKEAWYDLRKSRVYSAVYIIGTGFSLALVMAYLTVQSMHFDNSYPEVHRDRMLVIPTFMESQKGSQGGSNAMVSQVFVDRFIRNEPVEGLETLTTVAFRDAVVANDLGEAVGSVASDVDMEYWKVFGFDFLYGHALSETSYNQAAPEAVICESLARTLYGREDIVGERLFIDAKEYKVCGVVRDVPQTASLAFSQLWLPDLEGDSRSSLEQWIGRPTMMGEYFVYLLARDGSDFGTIRKTLEDRLERYNNGSDVEYELSFQSGIPSVREMALRWTGMTSASFTWIGIGIMFFILLIPMINLSGMVGSRMEARMGEFGVRKSFGAWRGDVLQQITGENLLLTLLGGVLGLVLSYVLLGVFSEQFNGMVPGEAMAMAFTMEKVEAAVFSVRDFFKLKLYVLLLAIVLVLNVVSALIPAFKVIRRPITDSLNSVK</sequence>
<evidence type="ECO:0000256" key="4">
    <source>
        <dbReference type="ARBA" id="ARBA00022989"/>
    </source>
</evidence>
<dbReference type="InterPro" id="IPR025857">
    <property type="entry name" value="MacB_PCD"/>
</dbReference>
<comment type="subcellular location">
    <subcellularLocation>
        <location evidence="1">Cell membrane</location>
        <topology evidence="1">Multi-pass membrane protein</topology>
    </subcellularLocation>
</comment>
<feature type="domain" description="MacB-like periplasmic core" evidence="8">
    <location>
        <begin position="25"/>
        <end position="248"/>
    </location>
</feature>
<keyword evidence="5 6" id="KW-0472">Membrane</keyword>
<evidence type="ECO:0000256" key="6">
    <source>
        <dbReference type="SAM" id="Phobius"/>
    </source>
</evidence>
<comment type="caution">
    <text evidence="9">The sequence shown here is derived from an EMBL/GenBank/DDBJ whole genome shotgun (WGS) entry which is preliminary data.</text>
</comment>